<accession>A0A2A6B9R1</accession>
<accession>A0A8R1ULF4</accession>
<gene>
    <name evidence="1" type="primary">WBGene00273561</name>
</gene>
<dbReference type="AlphaFoldDB" id="A0A2A6B9R1"/>
<reference evidence="1" key="2">
    <citation type="submission" date="2022-06" db="UniProtKB">
        <authorList>
            <consortium name="EnsemblMetazoa"/>
        </authorList>
    </citation>
    <scope>IDENTIFICATION</scope>
    <source>
        <strain evidence="1">PS312</strain>
    </source>
</reference>
<reference evidence="2" key="1">
    <citation type="journal article" date="2008" name="Nat. Genet.">
        <title>The Pristionchus pacificus genome provides a unique perspective on nematode lifestyle and parasitism.</title>
        <authorList>
            <person name="Dieterich C."/>
            <person name="Clifton S.W."/>
            <person name="Schuster L.N."/>
            <person name="Chinwalla A."/>
            <person name="Delehaunty K."/>
            <person name="Dinkelacker I."/>
            <person name="Fulton L."/>
            <person name="Fulton R."/>
            <person name="Godfrey J."/>
            <person name="Minx P."/>
            <person name="Mitreva M."/>
            <person name="Roeseler W."/>
            <person name="Tian H."/>
            <person name="Witte H."/>
            <person name="Yang S.P."/>
            <person name="Wilson R.K."/>
            <person name="Sommer R.J."/>
        </authorList>
    </citation>
    <scope>NUCLEOTIDE SEQUENCE [LARGE SCALE GENOMIC DNA]</scope>
    <source>
        <strain evidence="2">PS312</strain>
    </source>
</reference>
<sequence>MREVLLFLAFVVSQATTVQCPLPIEISPSYFPSGWIRKGEMRQWNDATGDWIECQDGIFVGQLEAGPKTIALTEKFQCDPQSKKLTCAIAGSEAPNGCKIQQYLPGDSNPTTIHIFGGLEAYCPSTQRLVFSDDDVVIDRVECFESGGLKVYICNEAIWFSPGYGPHFKCAEPFCAIDNNLSNGTAVRVDLKPGAEKLLCTNTERLQWHSDSSDVASMECSVSGLDIKDMAGKSWKYPICKASLQCVPATCPIKNKLANGTIDDVILTPQKERFCPHGQIARFSYGADLKFLECNGAGLHAYLADHSVVTYQKANPPTLGCIAACNIMDKQPKGLVGMTLNPGKEQYCPEGEIVQLEDGTPAKDISCTTVGLTIVKQDGSSVTTPYPSPTLLQCGPGVCERNRECAGPRTCPTGGVWSEWAISGTCSTTGSCGKTRTCSIPSGCGDPTM</sequence>
<evidence type="ECO:0000313" key="1">
    <source>
        <dbReference type="EnsemblMetazoa" id="PPA35192.1"/>
    </source>
</evidence>
<dbReference type="Proteomes" id="UP000005239">
    <property type="component" value="Unassembled WGS sequence"/>
</dbReference>
<name>A0A2A6B9R1_PRIPA</name>
<protein>
    <submittedName>
        <fullName evidence="1">Uncharacterized protein</fullName>
    </submittedName>
</protein>
<keyword evidence="2" id="KW-1185">Reference proteome</keyword>
<proteinExistence type="predicted"/>
<evidence type="ECO:0000313" key="2">
    <source>
        <dbReference type="Proteomes" id="UP000005239"/>
    </source>
</evidence>
<organism evidence="1 2">
    <name type="scientific">Pristionchus pacificus</name>
    <name type="common">Parasitic nematode worm</name>
    <dbReference type="NCBI Taxonomy" id="54126"/>
    <lineage>
        <taxon>Eukaryota</taxon>
        <taxon>Metazoa</taxon>
        <taxon>Ecdysozoa</taxon>
        <taxon>Nematoda</taxon>
        <taxon>Chromadorea</taxon>
        <taxon>Rhabditida</taxon>
        <taxon>Rhabditina</taxon>
        <taxon>Diplogasteromorpha</taxon>
        <taxon>Diplogasteroidea</taxon>
        <taxon>Neodiplogasteridae</taxon>
        <taxon>Pristionchus</taxon>
    </lineage>
</organism>
<dbReference type="EnsemblMetazoa" id="PPA35192.1">
    <property type="protein sequence ID" value="PPA35192.1"/>
    <property type="gene ID" value="WBGene00273561"/>
</dbReference>